<evidence type="ECO:0000256" key="2">
    <source>
        <dbReference type="ARBA" id="ARBA00012727"/>
    </source>
</evidence>
<sequence>MAAKLEEYRRKRRAGRTPEPLPDRAGPDGGGDDTFVIHEHHARRLHWDVRLEREGVLVSFAVPKGLPTEPGTPRLAVHTEDHPMEYATFSGEIPKGEYGAGRMTIWDRGRYETLKWSDHEVSVVLHGTRARGKFVFFRSGDNWQVIRSGETDDPDWTPLPGKLVPMLAVQGTLPDTEADALWAYEFKWDGVRALARVEGGRLTLLSRSGSDITATYPELKALGEQLGSTQAWLDGEIVALHEGRPSFEALQSRMHARERRARQLSQHRPVTYLIFDLLHLDGRSTLSLPYRQRRELLEGLELAGQNWQVSPSFAGGGAAVVEAAAEQRLEGVLAKRLDSPYTPGKRSACWLKITDLRTLEVVIGGWRPGEGSRAETIGSLMLGLPEEGGLRYIGLVGSGFSEDVLRTLATRLRRLERKTSPFRSSLPRERAKGAHWVSPRLVAEVTFKDWTRDGRLRAPVWRGLRPDRRAEELIR</sequence>
<dbReference type="GO" id="GO:0003910">
    <property type="term" value="F:DNA ligase (ATP) activity"/>
    <property type="evidence" value="ECO:0007669"/>
    <property type="project" value="UniProtKB-EC"/>
</dbReference>
<dbReference type="RefSeq" id="WP_167166152.1">
    <property type="nucleotide sequence ID" value="NZ_JAAOYM010000001.1"/>
</dbReference>
<dbReference type="Proteomes" id="UP000545493">
    <property type="component" value="Unassembled WGS sequence"/>
</dbReference>
<evidence type="ECO:0000256" key="3">
    <source>
        <dbReference type="ARBA" id="ARBA00022598"/>
    </source>
</evidence>
<name>A0A7X5ZPF8_9PSEU</name>
<evidence type="ECO:0000259" key="6">
    <source>
        <dbReference type="PROSITE" id="PS50160"/>
    </source>
</evidence>
<evidence type="ECO:0000313" key="7">
    <source>
        <dbReference type="EMBL" id="NIJ10195.1"/>
    </source>
</evidence>
<dbReference type="InterPro" id="IPR012340">
    <property type="entry name" value="NA-bd_OB-fold"/>
</dbReference>
<comment type="catalytic activity">
    <reaction evidence="4">
        <text>ATP + (deoxyribonucleotide)n-3'-hydroxyl + 5'-phospho-(deoxyribonucleotide)m = (deoxyribonucleotide)n+m + AMP + diphosphate.</text>
        <dbReference type="EC" id="6.5.1.1"/>
    </reaction>
</comment>
<comment type="similarity">
    <text evidence="1">Belongs to the ATP-dependent DNA ligase family.</text>
</comment>
<dbReference type="AlphaFoldDB" id="A0A7X5ZPF8"/>
<reference evidence="7 8" key="1">
    <citation type="submission" date="2020-03" db="EMBL/GenBank/DDBJ databases">
        <title>Sequencing the genomes of 1000 actinobacteria strains.</title>
        <authorList>
            <person name="Klenk H.-P."/>
        </authorList>
    </citation>
    <scope>NUCLEOTIDE SEQUENCE [LARGE SCALE GENOMIC DNA]</scope>
    <source>
        <strain evidence="7 8">DSM 45685</strain>
    </source>
</reference>
<dbReference type="EC" id="6.5.1.1" evidence="2"/>
<dbReference type="InterPro" id="IPR012309">
    <property type="entry name" value="DNA_ligase_ATP-dep_C"/>
</dbReference>
<dbReference type="InterPro" id="IPR012310">
    <property type="entry name" value="DNA_ligase_ATP-dep_cent"/>
</dbReference>
<evidence type="ECO:0000256" key="5">
    <source>
        <dbReference type="SAM" id="MobiDB-lite"/>
    </source>
</evidence>
<dbReference type="InterPro" id="IPR014146">
    <property type="entry name" value="LigD_ligase_dom"/>
</dbReference>
<dbReference type="GO" id="GO:0006310">
    <property type="term" value="P:DNA recombination"/>
    <property type="evidence" value="ECO:0007669"/>
    <property type="project" value="InterPro"/>
</dbReference>
<dbReference type="PANTHER" id="PTHR45674">
    <property type="entry name" value="DNA LIGASE 1/3 FAMILY MEMBER"/>
    <property type="match status" value="1"/>
</dbReference>
<keyword evidence="8" id="KW-1185">Reference proteome</keyword>
<dbReference type="InterPro" id="IPR050191">
    <property type="entry name" value="ATP-dep_DNA_ligase"/>
</dbReference>
<dbReference type="CDD" id="cd07906">
    <property type="entry name" value="Adenylation_DNA_ligase_LigD_LigC"/>
    <property type="match status" value="1"/>
</dbReference>
<keyword evidence="3 7" id="KW-0436">Ligase</keyword>
<feature type="region of interest" description="Disordered" evidence="5">
    <location>
        <begin position="1"/>
        <end position="32"/>
    </location>
</feature>
<dbReference type="InterPro" id="IPR014144">
    <property type="entry name" value="LigD_PE_domain"/>
</dbReference>
<dbReference type="PROSITE" id="PS50160">
    <property type="entry name" value="DNA_LIGASE_A3"/>
    <property type="match status" value="1"/>
</dbReference>
<dbReference type="Pfam" id="PF04679">
    <property type="entry name" value="DNA_ligase_A_C"/>
    <property type="match status" value="1"/>
</dbReference>
<dbReference type="Pfam" id="PF13298">
    <property type="entry name" value="LigD_N"/>
    <property type="match status" value="1"/>
</dbReference>
<proteinExistence type="inferred from homology"/>
<evidence type="ECO:0000256" key="4">
    <source>
        <dbReference type="ARBA" id="ARBA00034003"/>
    </source>
</evidence>
<dbReference type="Gene3D" id="2.40.50.140">
    <property type="entry name" value="Nucleic acid-binding proteins"/>
    <property type="match status" value="1"/>
</dbReference>
<dbReference type="CDD" id="cd07971">
    <property type="entry name" value="OBF_DNA_ligase_LigD"/>
    <property type="match status" value="1"/>
</dbReference>
<dbReference type="GO" id="GO:0006281">
    <property type="term" value="P:DNA repair"/>
    <property type="evidence" value="ECO:0007669"/>
    <property type="project" value="InterPro"/>
</dbReference>
<dbReference type="GO" id="GO:0005524">
    <property type="term" value="F:ATP binding"/>
    <property type="evidence" value="ECO:0007669"/>
    <property type="project" value="InterPro"/>
</dbReference>
<feature type="domain" description="ATP-dependent DNA ligase family profile" evidence="6">
    <location>
        <begin position="263"/>
        <end position="386"/>
    </location>
</feature>
<dbReference type="NCBIfam" id="TIGR02779">
    <property type="entry name" value="NHEJ_ligase_lig"/>
    <property type="match status" value="1"/>
</dbReference>
<dbReference type="Gene3D" id="3.30.470.30">
    <property type="entry name" value="DNA ligase/mRNA capping enzyme"/>
    <property type="match status" value="1"/>
</dbReference>
<dbReference type="SUPFAM" id="SSF50249">
    <property type="entry name" value="Nucleic acid-binding proteins"/>
    <property type="match status" value="1"/>
</dbReference>
<organism evidence="7 8">
    <name type="scientific">Saccharomonospora amisosensis</name>
    <dbReference type="NCBI Taxonomy" id="1128677"/>
    <lineage>
        <taxon>Bacteria</taxon>
        <taxon>Bacillati</taxon>
        <taxon>Actinomycetota</taxon>
        <taxon>Actinomycetes</taxon>
        <taxon>Pseudonocardiales</taxon>
        <taxon>Pseudonocardiaceae</taxon>
        <taxon>Saccharomonospora</taxon>
    </lineage>
</organism>
<gene>
    <name evidence="7" type="ORF">FHU38_000539</name>
</gene>
<evidence type="ECO:0000313" key="8">
    <source>
        <dbReference type="Proteomes" id="UP000545493"/>
    </source>
</evidence>
<evidence type="ECO:0000256" key="1">
    <source>
        <dbReference type="ARBA" id="ARBA00007572"/>
    </source>
</evidence>
<dbReference type="SUPFAM" id="SSF56091">
    <property type="entry name" value="DNA ligase/mRNA capping enzyme, catalytic domain"/>
    <property type="match status" value="1"/>
</dbReference>
<dbReference type="Gene3D" id="3.30.1490.70">
    <property type="match status" value="1"/>
</dbReference>
<protein>
    <recommendedName>
        <fullName evidence="2">DNA ligase (ATP)</fullName>
        <ecNumber evidence="2">6.5.1.1</ecNumber>
    </recommendedName>
</protein>
<comment type="caution">
    <text evidence="7">The sequence shown here is derived from an EMBL/GenBank/DDBJ whole genome shotgun (WGS) entry which is preliminary data.</text>
</comment>
<dbReference type="PANTHER" id="PTHR45674:SF4">
    <property type="entry name" value="DNA LIGASE 1"/>
    <property type="match status" value="1"/>
</dbReference>
<dbReference type="NCBIfam" id="TIGR02777">
    <property type="entry name" value="LigD_PE_dom"/>
    <property type="match status" value="1"/>
</dbReference>
<dbReference type="Pfam" id="PF01068">
    <property type="entry name" value="DNA_ligase_A_M"/>
    <property type="match status" value="1"/>
</dbReference>
<dbReference type="EMBL" id="JAAOYM010000001">
    <property type="protein sequence ID" value="NIJ10195.1"/>
    <property type="molecule type" value="Genomic_DNA"/>
</dbReference>
<accession>A0A7X5ZPF8</accession>